<organism evidence="5 6">
    <name type="scientific">Taibaiella soli</name>
    <dbReference type="NCBI Taxonomy" id="1649169"/>
    <lineage>
        <taxon>Bacteria</taxon>
        <taxon>Pseudomonadati</taxon>
        <taxon>Bacteroidota</taxon>
        <taxon>Chitinophagia</taxon>
        <taxon>Chitinophagales</taxon>
        <taxon>Chitinophagaceae</taxon>
        <taxon>Taibaiella</taxon>
    </lineage>
</organism>
<feature type="domain" description="Tyr recombinase" evidence="4">
    <location>
        <begin position="218"/>
        <end position="390"/>
    </location>
</feature>
<dbReference type="PANTHER" id="PTHR30349:SF64">
    <property type="entry name" value="PROPHAGE INTEGRASE INTD-RELATED"/>
    <property type="match status" value="1"/>
</dbReference>
<gene>
    <name evidence="5" type="ORF">DN068_18410</name>
</gene>
<dbReference type="PANTHER" id="PTHR30349">
    <property type="entry name" value="PHAGE INTEGRASE-RELATED"/>
    <property type="match status" value="1"/>
</dbReference>
<dbReference type="OrthoDB" id="892893at2"/>
<evidence type="ECO:0000256" key="1">
    <source>
        <dbReference type="ARBA" id="ARBA00008857"/>
    </source>
</evidence>
<proteinExistence type="inferred from homology"/>
<dbReference type="InterPro" id="IPR013762">
    <property type="entry name" value="Integrase-like_cat_sf"/>
</dbReference>
<dbReference type="CDD" id="cd01185">
    <property type="entry name" value="INTN1_C_like"/>
    <property type="match status" value="1"/>
</dbReference>
<keyword evidence="3" id="KW-0233">DNA recombination</keyword>
<dbReference type="Gene3D" id="1.10.443.10">
    <property type="entry name" value="Intergrase catalytic core"/>
    <property type="match status" value="1"/>
</dbReference>
<reference evidence="5 6" key="1">
    <citation type="submission" date="2018-06" db="EMBL/GenBank/DDBJ databases">
        <title>Mucibacter soli gen. nov., sp. nov., a new member of the family Chitinophagaceae producing mucin.</title>
        <authorList>
            <person name="Kim M.-K."/>
            <person name="Park S."/>
            <person name="Kim T.-S."/>
            <person name="Joung Y."/>
            <person name="Han J.-H."/>
            <person name="Kim S.B."/>
        </authorList>
    </citation>
    <scope>NUCLEOTIDE SEQUENCE [LARGE SCALE GENOMIC DNA]</scope>
    <source>
        <strain evidence="5 6">R1-15</strain>
    </source>
</reference>
<dbReference type="Gene3D" id="1.10.150.130">
    <property type="match status" value="1"/>
</dbReference>
<dbReference type="GO" id="GO:0003677">
    <property type="term" value="F:DNA binding"/>
    <property type="evidence" value="ECO:0007669"/>
    <property type="project" value="UniProtKB-KW"/>
</dbReference>
<dbReference type="InterPro" id="IPR002104">
    <property type="entry name" value="Integrase_catalytic"/>
</dbReference>
<keyword evidence="2" id="KW-0238">DNA-binding</keyword>
<evidence type="ECO:0000313" key="6">
    <source>
        <dbReference type="Proteomes" id="UP000248745"/>
    </source>
</evidence>
<dbReference type="EMBL" id="QKTW01000025">
    <property type="protein sequence ID" value="PZF71272.1"/>
    <property type="molecule type" value="Genomic_DNA"/>
</dbReference>
<dbReference type="GO" id="GO:0015074">
    <property type="term" value="P:DNA integration"/>
    <property type="evidence" value="ECO:0007669"/>
    <property type="project" value="InterPro"/>
</dbReference>
<dbReference type="Pfam" id="PF00589">
    <property type="entry name" value="Phage_integrase"/>
    <property type="match status" value="1"/>
</dbReference>
<dbReference type="Proteomes" id="UP000248745">
    <property type="component" value="Unassembled WGS sequence"/>
</dbReference>
<dbReference type="InterPro" id="IPR035386">
    <property type="entry name" value="Arm-DNA-bind_5"/>
</dbReference>
<evidence type="ECO:0000313" key="5">
    <source>
        <dbReference type="EMBL" id="PZF71272.1"/>
    </source>
</evidence>
<sequence>MLANFHHLFFLKRDIRNMETVPIYLRITVSGKRAEMSLDRKVSRYLWIKSQGRIEAVNKVAKEINKYLNLIEGKVYEAYESLVRRGEVITALKVKNRLKGIDDEPKMLVGIFQKHNRRIAALVPVQYAAGTLERYKTSLSHTVEFVKWKYGSSDIDVKQIDPEFIADYDLYLRTVRKCSNNTTVKYLKNFRKIIRICLANGWIDSDPFVLYKAKIKTVYPVCLDEQELRAIIAKIFVIDRLNQVKDIFLFSCFTGLAYADVAKLTIENIVIGVDSQKWLSFVRTKTRSMVNVPLLQPALRIIDKYSGQAKLLPVLSNQKMNGYLKEIADICGIKKRLTFHVARHTFATTVTLNNNVPIESVSKMLGHKSIATTEHYAKLMDTKVGRDMLPLYEKF</sequence>
<dbReference type="InterPro" id="IPR011010">
    <property type="entry name" value="DNA_brk_join_enz"/>
</dbReference>
<protein>
    <submittedName>
        <fullName evidence="5">Site-specific integrase</fullName>
    </submittedName>
</protein>
<evidence type="ECO:0000256" key="3">
    <source>
        <dbReference type="ARBA" id="ARBA00023172"/>
    </source>
</evidence>
<dbReference type="GO" id="GO:0006310">
    <property type="term" value="P:DNA recombination"/>
    <property type="evidence" value="ECO:0007669"/>
    <property type="project" value="UniProtKB-KW"/>
</dbReference>
<dbReference type="InterPro" id="IPR010998">
    <property type="entry name" value="Integrase_recombinase_N"/>
</dbReference>
<dbReference type="RefSeq" id="WP_111000417.1">
    <property type="nucleotide sequence ID" value="NZ_QKTW01000025.1"/>
</dbReference>
<evidence type="ECO:0000256" key="2">
    <source>
        <dbReference type="ARBA" id="ARBA00023125"/>
    </source>
</evidence>
<dbReference type="SUPFAM" id="SSF56349">
    <property type="entry name" value="DNA breaking-rejoining enzymes"/>
    <property type="match status" value="1"/>
</dbReference>
<comment type="caution">
    <text evidence="5">The sequence shown here is derived from an EMBL/GenBank/DDBJ whole genome shotgun (WGS) entry which is preliminary data.</text>
</comment>
<evidence type="ECO:0000259" key="4">
    <source>
        <dbReference type="PROSITE" id="PS51898"/>
    </source>
</evidence>
<dbReference type="InterPro" id="IPR025269">
    <property type="entry name" value="SAM-like_dom"/>
</dbReference>
<dbReference type="InterPro" id="IPR050090">
    <property type="entry name" value="Tyrosine_recombinase_XerCD"/>
</dbReference>
<accession>A0A2W2ACC6</accession>
<dbReference type="AlphaFoldDB" id="A0A2W2ACC6"/>
<comment type="similarity">
    <text evidence="1">Belongs to the 'phage' integrase family.</text>
</comment>
<keyword evidence="6" id="KW-1185">Reference proteome</keyword>
<dbReference type="Pfam" id="PF13102">
    <property type="entry name" value="Phage_int_SAM_5"/>
    <property type="match status" value="1"/>
</dbReference>
<dbReference type="Pfam" id="PF17293">
    <property type="entry name" value="Arm-DNA-bind_5"/>
    <property type="match status" value="1"/>
</dbReference>
<name>A0A2W2ACC6_9BACT</name>
<dbReference type="PROSITE" id="PS51898">
    <property type="entry name" value="TYR_RECOMBINASE"/>
    <property type="match status" value="1"/>
</dbReference>